<protein>
    <submittedName>
        <fullName evidence="5">Stress-induced-phosphoprotein 1</fullName>
    </submittedName>
</protein>
<keyword evidence="6" id="KW-1185">Reference proteome</keyword>
<evidence type="ECO:0000256" key="1">
    <source>
        <dbReference type="ARBA" id="ARBA00022737"/>
    </source>
</evidence>
<proteinExistence type="predicted"/>
<feature type="compositionally biased region" description="Acidic residues" evidence="4">
    <location>
        <begin position="167"/>
        <end position="181"/>
    </location>
</feature>
<dbReference type="Proteomes" id="UP000192257">
    <property type="component" value="Unassembled WGS sequence"/>
</dbReference>
<name>A0A1X0P800_9TRYP</name>
<reference evidence="5 6" key="1">
    <citation type="submission" date="2017-03" db="EMBL/GenBank/DDBJ databases">
        <title>An alternative strategy for trypanosome survival in the mammalian bloodstream revealed through genome and transcriptome analysis of the ubiquitous bovine parasite Trypanosoma (Megatrypanum) theileri.</title>
        <authorList>
            <person name="Kelly S."/>
            <person name="Ivens A."/>
            <person name="Mott A."/>
            <person name="O'Neill E."/>
            <person name="Emms D."/>
            <person name="Macleod O."/>
            <person name="Voorheis P."/>
            <person name="Matthews J."/>
            <person name="Matthews K."/>
            <person name="Carrington M."/>
        </authorList>
    </citation>
    <scope>NUCLEOTIDE SEQUENCE [LARGE SCALE GENOMIC DNA]</scope>
    <source>
        <strain evidence="5">Edinburgh</strain>
    </source>
</reference>
<dbReference type="Pfam" id="PF00515">
    <property type="entry name" value="TPR_1"/>
    <property type="match status" value="1"/>
</dbReference>
<evidence type="ECO:0000256" key="3">
    <source>
        <dbReference type="PROSITE-ProRule" id="PRU00339"/>
    </source>
</evidence>
<dbReference type="SUPFAM" id="SSF48452">
    <property type="entry name" value="TPR-like"/>
    <property type="match status" value="1"/>
</dbReference>
<sequence length="333" mass="37755">MPSAKEPPLPPEILARVESLNNGATATAEDWKSIGNACFAHGCHLSAIRYYSEAIEKGEDSAILRSNRSAAYLKSPMFAGPSLALKDAERAVELDAGWYKAHLRIGDAQFARKKYEEAKTAYQKALELNSNCEAATESLRLVEREIFLRSLDEQEKERKKRKQQQEQEGEEYEEEEDEEGEMPLRKGNPSDWSANSTMSGMNMTASTKSGGEKPPTLEEEVQRNIHLWAKDTITYEDRTAMRAFNARIEEADRQTGVAYKNALLSKFRGKLNAEDTLRRTVAERHEQEMRVGEGIDYRNADNYRSMYMKGTDGVGLGISTDAYKSYKYESKMW</sequence>
<dbReference type="Gene3D" id="1.25.40.10">
    <property type="entry name" value="Tetratricopeptide repeat domain"/>
    <property type="match status" value="1"/>
</dbReference>
<dbReference type="PROSITE" id="PS50005">
    <property type="entry name" value="TPR"/>
    <property type="match status" value="1"/>
</dbReference>
<keyword evidence="1" id="KW-0677">Repeat</keyword>
<dbReference type="VEuPathDB" id="TriTrypDB:TM35_000022870"/>
<dbReference type="GO" id="GO:0051879">
    <property type="term" value="F:Hsp90 protein binding"/>
    <property type="evidence" value="ECO:0007669"/>
    <property type="project" value="TreeGrafter"/>
</dbReference>
<dbReference type="SMART" id="SM00028">
    <property type="entry name" value="TPR"/>
    <property type="match status" value="2"/>
</dbReference>
<dbReference type="OrthoDB" id="2423701at2759"/>
<dbReference type="InterPro" id="IPR011990">
    <property type="entry name" value="TPR-like_helical_dom_sf"/>
</dbReference>
<gene>
    <name evidence="5" type="ORF">TM35_000022870</name>
</gene>
<dbReference type="InterPro" id="IPR019734">
    <property type="entry name" value="TPR_rpt"/>
</dbReference>
<comment type="caution">
    <text evidence="5">The sequence shown here is derived from an EMBL/GenBank/DDBJ whole genome shotgun (WGS) entry which is preliminary data.</text>
</comment>
<accession>A0A1X0P800</accession>
<keyword evidence="2 3" id="KW-0802">TPR repeat</keyword>
<dbReference type="PANTHER" id="PTHR22904:SF513">
    <property type="match status" value="1"/>
</dbReference>
<feature type="compositionally biased region" description="Polar residues" evidence="4">
    <location>
        <begin position="190"/>
        <end position="209"/>
    </location>
</feature>
<evidence type="ECO:0000256" key="4">
    <source>
        <dbReference type="SAM" id="MobiDB-lite"/>
    </source>
</evidence>
<dbReference type="RefSeq" id="XP_028887027.1">
    <property type="nucleotide sequence ID" value="XM_029021605.1"/>
</dbReference>
<dbReference type="PANTHER" id="PTHR22904">
    <property type="entry name" value="TPR REPEAT CONTAINING PROTEIN"/>
    <property type="match status" value="1"/>
</dbReference>
<dbReference type="STRING" id="67003.A0A1X0P800"/>
<dbReference type="GeneID" id="39981385"/>
<evidence type="ECO:0000313" key="6">
    <source>
        <dbReference type="Proteomes" id="UP000192257"/>
    </source>
</evidence>
<organism evidence="5 6">
    <name type="scientific">Trypanosoma theileri</name>
    <dbReference type="NCBI Taxonomy" id="67003"/>
    <lineage>
        <taxon>Eukaryota</taxon>
        <taxon>Discoba</taxon>
        <taxon>Euglenozoa</taxon>
        <taxon>Kinetoplastea</taxon>
        <taxon>Metakinetoplastina</taxon>
        <taxon>Trypanosomatida</taxon>
        <taxon>Trypanosomatidae</taxon>
        <taxon>Trypanosoma</taxon>
    </lineage>
</organism>
<dbReference type="AlphaFoldDB" id="A0A1X0P800"/>
<evidence type="ECO:0000256" key="2">
    <source>
        <dbReference type="ARBA" id="ARBA00022803"/>
    </source>
</evidence>
<evidence type="ECO:0000313" key="5">
    <source>
        <dbReference type="EMBL" id="ORC92961.1"/>
    </source>
</evidence>
<feature type="repeat" description="TPR" evidence="3">
    <location>
        <begin position="99"/>
        <end position="132"/>
    </location>
</feature>
<dbReference type="EMBL" id="NBCO01000002">
    <property type="protein sequence ID" value="ORC92961.1"/>
    <property type="molecule type" value="Genomic_DNA"/>
</dbReference>
<feature type="region of interest" description="Disordered" evidence="4">
    <location>
        <begin position="153"/>
        <end position="218"/>
    </location>
</feature>